<evidence type="ECO:0000313" key="2">
    <source>
        <dbReference type="Proteomes" id="UP000292919"/>
    </source>
</evidence>
<protein>
    <submittedName>
        <fullName evidence="1">Energy transducer TonB</fullName>
    </submittedName>
</protein>
<evidence type="ECO:0000313" key="1">
    <source>
        <dbReference type="EMBL" id="TBH79727.1"/>
    </source>
</evidence>
<name>A0A6H3F8P0_9BACT</name>
<gene>
    <name evidence="1" type="ORF">EB812_06925</name>
</gene>
<dbReference type="SUPFAM" id="SSF74653">
    <property type="entry name" value="TolA/TonB C-terminal domain"/>
    <property type="match status" value="1"/>
</dbReference>
<dbReference type="AlphaFoldDB" id="A0A6H3F8P0"/>
<sequence length="157" mass="16276">MAHWGALHLLAAGHGAEPSAGAVEVRIDAIGTDVAVMGGGGGISMESAPPPPERADTADKRRQAFFAYLEDIDAAVHAHRLDGGDQGLIGVAVFAFSVRPDGSFSTPALRQTSGSEILDTAARRAILAASGTVKRPPILGEGDIPVVLHVKYQYGLR</sequence>
<dbReference type="Proteomes" id="UP000292919">
    <property type="component" value="Unassembled WGS sequence"/>
</dbReference>
<dbReference type="Pfam" id="PF13103">
    <property type="entry name" value="TonB_2"/>
    <property type="match status" value="1"/>
</dbReference>
<comment type="caution">
    <text evidence="1">The sequence shown here is derived from an EMBL/GenBank/DDBJ whole genome shotgun (WGS) entry which is preliminary data.</text>
</comment>
<reference evidence="1 2" key="1">
    <citation type="submission" date="2018-12" db="EMBL/GenBank/DDBJ databases">
        <title>First genome draft of Desulfovibrio legallis sp. nov.</title>
        <authorList>
            <person name="Ben Dhia O."/>
            <person name="Najjari A."/>
            <person name="Ferjani R."/>
            <person name="Fhoula I."/>
            <person name="Fardeau M.-L."/>
            <person name="Boudabbous A."/>
            <person name="Ouzari H.I."/>
        </authorList>
    </citation>
    <scope>NUCLEOTIDE SEQUENCE [LARGE SCALE GENOMIC DNA]</scope>
    <source>
        <strain evidence="1 2">H1T</strain>
    </source>
</reference>
<dbReference type="EMBL" id="SIXC01000007">
    <property type="protein sequence ID" value="TBH79727.1"/>
    <property type="molecule type" value="Genomic_DNA"/>
</dbReference>
<organism evidence="1 2">
    <name type="scientific">Desulfovibrio legallii</name>
    <dbReference type="NCBI Taxonomy" id="571438"/>
    <lineage>
        <taxon>Bacteria</taxon>
        <taxon>Pseudomonadati</taxon>
        <taxon>Thermodesulfobacteriota</taxon>
        <taxon>Desulfovibrionia</taxon>
        <taxon>Desulfovibrionales</taxon>
        <taxon>Desulfovibrionaceae</taxon>
        <taxon>Desulfovibrio</taxon>
    </lineage>
</organism>
<accession>A0A6H3F8P0</accession>
<dbReference type="Gene3D" id="3.30.1150.10">
    <property type="match status" value="1"/>
</dbReference>
<keyword evidence="2" id="KW-1185">Reference proteome</keyword>
<proteinExistence type="predicted"/>